<dbReference type="InterPro" id="IPR001646">
    <property type="entry name" value="5peptide_repeat"/>
</dbReference>
<accession>A0A426DEI7</accession>
<dbReference type="Pfam" id="PF05729">
    <property type="entry name" value="NACHT"/>
    <property type="match status" value="1"/>
</dbReference>
<dbReference type="RefSeq" id="WP_125126793.1">
    <property type="nucleotide sequence ID" value="NZ_RHJS01000002.1"/>
</dbReference>
<dbReference type="PANTHER" id="PTHR46312">
    <property type="entry name" value="NACHT DOMAIN-CONTAINING PROTEIN"/>
    <property type="match status" value="1"/>
</dbReference>
<proteinExistence type="predicted"/>
<dbReference type="AlphaFoldDB" id="A0A426DEI7"/>
<dbReference type="SUPFAM" id="SSF52540">
    <property type="entry name" value="P-loop containing nucleoside triphosphate hydrolases"/>
    <property type="match status" value="1"/>
</dbReference>
<dbReference type="PROSITE" id="PS50837">
    <property type="entry name" value="NACHT"/>
    <property type="match status" value="1"/>
</dbReference>
<keyword evidence="3" id="KW-1185">Reference proteome</keyword>
<comment type="caution">
    <text evidence="2">The sequence shown here is derived from an EMBL/GenBank/DDBJ whole genome shotgun (WGS) entry which is preliminary data.</text>
</comment>
<reference evidence="2" key="1">
    <citation type="submission" date="2018-10" db="EMBL/GenBank/DDBJ databases">
        <title>Schaedlerella arabinophila gen. nov. sp. nov., isolated from the mouse intestinal tract and comparative analysis with the genome of the closely related altered Schaedler flora strain ASF502.</title>
        <authorList>
            <person name="Miyake S."/>
            <person name="Soh M."/>
            <person name="Seedorf H."/>
        </authorList>
    </citation>
    <scope>NUCLEOTIDE SEQUENCE [LARGE SCALE GENOMIC DNA]</scope>
    <source>
        <strain evidence="2">DSM 106076</strain>
    </source>
</reference>
<gene>
    <name evidence="2" type="ORF">EBB54_06395</name>
</gene>
<dbReference type="InterPro" id="IPR007111">
    <property type="entry name" value="NACHT_NTPase"/>
</dbReference>
<dbReference type="EMBL" id="RHJS01000002">
    <property type="protein sequence ID" value="RRK31043.1"/>
    <property type="molecule type" value="Genomic_DNA"/>
</dbReference>
<evidence type="ECO:0000259" key="1">
    <source>
        <dbReference type="PROSITE" id="PS50837"/>
    </source>
</evidence>
<sequence>MNEQIYGYISSIVTGLVTNGIQGIFDYITKENLQDRITNVIETAQEIYEKEYQCSNSSLFIWQKNIEFYTQWLMEGFLPRKDVFPPVQYGEKADSIVTPEEVDFIYRHMDRLVKNDPELRSLHASIVCDDIYRMLEGKEKSECNQDYYGYVKSYGSVLFLHKAEDKRAITLKDTYVRPDYDIAPRSSMRLWESRPDIEKLLAEFPADRKNRVMVMEGDAGVGKSSLISHLAFGNEKAMQESENGIFDGCAMFCVRLRNLTMSKKFIEAPVKGILGELGFETYEVFAEKAGKSVLFLDGFDELCMIDGMTDFAEQILSEIIRGFSESHIIITTRPKFIDVLKLKEEGIGTGIAYVLLKHFNAGKREEWIEKYRKVCDREEFPRLDRILGIEDDSSDGICDTPLALYMLAAGKITDEAWDNPWVLYHQIFSVELSNTEYNKLFSRDSYTHMISRYKDVLYRVGAEIAYKMYATGNKKLYVTQDDIGEIIRGLQLESKQTGQIVRRCYALCNYWKNDGKRGVAEFYHNNIRDFFLCEKIFYELETIYQSFDEECMRDEQKRSTVIEAFICAFSRLFADSDVSDKVSEFIYYRSLYKMLSNEEEEFIRQELKYQFLGYFFEKMFFHGAVHDYRYDGKRSLFQENINVLRCIVQIYRHIYEPYAVRGKKRLEWFFNAGSEMNDMEGLPFLFKPVFIRTPVTITSDYSIPVAGYANFNLFDMKKADLRYGMFNHSKFLSCDFSDTILASTDFSNAMLVNCNFENADFRFSSLAGANIKGSKFDNCILSGTTLPDGFCSNVNEEQMEHLKKLLQAADEGSASMDGGVKE</sequence>
<dbReference type="Gene3D" id="2.160.20.80">
    <property type="entry name" value="E3 ubiquitin-protein ligase SopA"/>
    <property type="match status" value="1"/>
</dbReference>
<evidence type="ECO:0000313" key="2">
    <source>
        <dbReference type="EMBL" id="RRK31043.1"/>
    </source>
</evidence>
<dbReference type="SUPFAM" id="SSF141571">
    <property type="entry name" value="Pentapeptide repeat-like"/>
    <property type="match status" value="1"/>
</dbReference>
<dbReference type="Pfam" id="PF00805">
    <property type="entry name" value="Pentapeptide"/>
    <property type="match status" value="1"/>
</dbReference>
<organism evidence="2 3">
    <name type="scientific">Schaedlerella arabinosiphila</name>
    <dbReference type="NCBI Taxonomy" id="2044587"/>
    <lineage>
        <taxon>Bacteria</taxon>
        <taxon>Bacillati</taxon>
        <taxon>Bacillota</taxon>
        <taxon>Clostridia</taxon>
        <taxon>Lachnospirales</taxon>
        <taxon>Lachnospiraceae</taxon>
        <taxon>Schaedlerella</taxon>
    </lineage>
</organism>
<name>A0A426DEI7_9FIRM</name>
<dbReference type="Proteomes" id="UP000274920">
    <property type="component" value="Unassembled WGS sequence"/>
</dbReference>
<dbReference type="Gene3D" id="3.40.50.300">
    <property type="entry name" value="P-loop containing nucleotide triphosphate hydrolases"/>
    <property type="match status" value="1"/>
</dbReference>
<feature type="domain" description="NACHT" evidence="1">
    <location>
        <begin position="211"/>
        <end position="334"/>
    </location>
</feature>
<evidence type="ECO:0000313" key="3">
    <source>
        <dbReference type="Proteomes" id="UP000274920"/>
    </source>
</evidence>
<protein>
    <submittedName>
        <fullName evidence="2">NACHT domain-containing protein</fullName>
    </submittedName>
</protein>
<dbReference type="InterPro" id="IPR027417">
    <property type="entry name" value="P-loop_NTPase"/>
</dbReference>
<dbReference type="PANTHER" id="PTHR46312:SF2">
    <property type="entry name" value="NUCLEOTIDE-BINDING OLIGOMERIZATION DOMAIN-CONTAINING PROTEIN 2-LIKE"/>
    <property type="match status" value="1"/>
</dbReference>